<sequence length="226" mass="25595">MSSPLSTSSYVSEASLPSSSEEWQSVLSEGSISQEEMMEHQDINDAATDDTARSTGTPQTPERPRARSPQSRSNYVYLEYHNCNNLTMEQVEARLRSTGASSWIIGEKIRNNAKIMLVLAYKKNRWQTRGSTTFDVRNYHPHREDLGKQKNNAMEAKFVDIITTCERRMGHLDIQLCNGSISESTVYCTKQGCRVRNHKEGATKRSLVPLHKYQAWLGSPFQGTTK</sequence>
<protein>
    <submittedName>
        <fullName evidence="1">13491_t:CDS:1</fullName>
    </submittedName>
</protein>
<organism evidence="1 2">
    <name type="scientific">Acaulospora colombiana</name>
    <dbReference type="NCBI Taxonomy" id="27376"/>
    <lineage>
        <taxon>Eukaryota</taxon>
        <taxon>Fungi</taxon>
        <taxon>Fungi incertae sedis</taxon>
        <taxon>Mucoromycota</taxon>
        <taxon>Glomeromycotina</taxon>
        <taxon>Glomeromycetes</taxon>
        <taxon>Diversisporales</taxon>
        <taxon>Acaulosporaceae</taxon>
        <taxon>Acaulospora</taxon>
    </lineage>
</organism>
<accession>A0ACA9QPR3</accession>
<keyword evidence="2" id="KW-1185">Reference proteome</keyword>
<evidence type="ECO:0000313" key="1">
    <source>
        <dbReference type="EMBL" id="CAG8759789.1"/>
    </source>
</evidence>
<reference evidence="1" key="1">
    <citation type="submission" date="2021-06" db="EMBL/GenBank/DDBJ databases">
        <authorList>
            <person name="Kallberg Y."/>
            <person name="Tangrot J."/>
            <person name="Rosling A."/>
        </authorList>
    </citation>
    <scope>NUCLEOTIDE SEQUENCE</scope>
    <source>
        <strain evidence="1">CL356</strain>
    </source>
</reference>
<comment type="caution">
    <text evidence="1">The sequence shown here is derived from an EMBL/GenBank/DDBJ whole genome shotgun (WGS) entry which is preliminary data.</text>
</comment>
<proteinExistence type="predicted"/>
<dbReference type="Proteomes" id="UP000789525">
    <property type="component" value="Unassembled WGS sequence"/>
</dbReference>
<name>A0ACA9QPR3_9GLOM</name>
<dbReference type="EMBL" id="CAJVPT010058113">
    <property type="protein sequence ID" value="CAG8759789.1"/>
    <property type="molecule type" value="Genomic_DNA"/>
</dbReference>
<gene>
    <name evidence="1" type="ORF">ACOLOM_LOCUS13142</name>
</gene>
<feature type="non-terminal residue" evidence="1">
    <location>
        <position position="226"/>
    </location>
</feature>
<evidence type="ECO:0000313" key="2">
    <source>
        <dbReference type="Proteomes" id="UP000789525"/>
    </source>
</evidence>